<dbReference type="InterPro" id="IPR050229">
    <property type="entry name" value="GlpE_sulfurtransferase"/>
</dbReference>
<dbReference type="InterPro" id="IPR036873">
    <property type="entry name" value="Rhodanese-like_dom_sf"/>
</dbReference>
<dbReference type="NCBIfam" id="NF045521">
    <property type="entry name" value="rhoda_near_glyco"/>
    <property type="match status" value="1"/>
</dbReference>
<dbReference type="SUPFAM" id="SSF52821">
    <property type="entry name" value="Rhodanese/Cell cycle control phosphatase"/>
    <property type="match status" value="1"/>
</dbReference>
<dbReference type="CDD" id="cd00158">
    <property type="entry name" value="RHOD"/>
    <property type="match status" value="1"/>
</dbReference>
<comment type="caution">
    <text evidence="2">The sequence shown here is derived from an EMBL/GenBank/DDBJ whole genome shotgun (WGS) entry which is preliminary data.</text>
</comment>
<organism evidence="2 3">
    <name type="scientific">Pontibacter mangrovi</name>
    <dbReference type="NCBI Taxonomy" id="2589816"/>
    <lineage>
        <taxon>Bacteria</taxon>
        <taxon>Pseudomonadati</taxon>
        <taxon>Bacteroidota</taxon>
        <taxon>Cytophagia</taxon>
        <taxon>Cytophagales</taxon>
        <taxon>Hymenobacteraceae</taxon>
        <taxon>Pontibacter</taxon>
    </lineage>
</organism>
<gene>
    <name evidence="2" type="ORF">FJM65_10030</name>
</gene>
<feature type="domain" description="Rhodanese" evidence="1">
    <location>
        <begin position="65"/>
        <end position="154"/>
    </location>
</feature>
<dbReference type="SMART" id="SM00450">
    <property type="entry name" value="RHOD"/>
    <property type="match status" value="1"/>
</dbReference>
<evidence type="ECO:0000313" key="3">
    <source>
        <dbReference type="Proteomes" id="UP000316727"/>
    </source>
</evidence>
<dbReference type="AlphaFoldDB" id="A0A501WBA5"/>
<dbReference type="InterPro" id="IPR001763">
    <property type="entry name" value="Rhodanese-like_dom"/>
</dbReference>
<keyword evidence="3" id="KW-1185">Reference proteome</keyword>
<protein>
    <submittedName>
        <fullName evidence="2">Rhodanese-like domain-containing protein</fullName>
    </submittedName>
</protein>
<reference evidence="2 3" key="1">
    <citation type="submission" date="2019-06" db="EMBL/GenBank/DDBJ databases">
        <title>A novel bacterium of genus Pontibacter, isolated from marine sediment.</title>
        <authorList>
            <person name="Huang H."/>
            <person name="Mo K."/>
            <person name="Hu Y."/>
        </authorList>
    </citation>
    <scope>NUCLEOTIDE SEQUENCE [LARGE SCALE GENOMIC DNA]</scope>
    <source>
        <strain evidence="2 3">HB172049</strain>
    </source>
</reference>
<name>A0A501WBA5_9BACT</name>
<dbReference type="PANTHER" id="PTHR43031:SF16">
    <property type="entry name" value="OXIDOREDUCTASE"/>
    <property type="match status" value="1"/>
</dbReference>
<dbReference type="OrthoDB" id="598065at2"/>
<dbReference type="PROSITE" id="PS50206">
    <property type="entry name" value="RHODANESE_3"/>
    <property type="match status" value="1"/>
</dbReference>
<evidence type="ECO:0000259" key="1">
    <source>
        <dbReference type="PROSITE" id="PS50206"/>
    </source>
</evidence>
<dbReference type="Gene3D" id="3.40.250.10">
    <property type="entry name" value="Rhodanese-like domain"/>
    <property type="match status" value="1"/>
</dbReference>
<dbReference type="EMBL" id="VFRQ01000004">
    <property type="protein sequence ID" value="TPE44471.1"/>
    <property type="molecule type" value="Genomic_DNA"/>
</dbReference>
<accession>A0A501WBA5</accession>
<dbReference type="Proteomes" id="UP000316727">
    <property type="component" value="Unassembled WGS sequence"/>
</dbReference>
<dbReference type="PANTHER" id="PTHR43031">
    <property type="entry name" value="FAD-DEPENDENT OXIDOREDUCTASE"/>
    <property type="match status" value="1"/>
</dbReference>
<dbReference type="Pfam" id="PF00581">
    <property type="entry name" value="Rhodanese"/>
    <property type="match status" value="1"/>
</dbReference>
<evidence type="ECO:0000313" key="2">
    <source>
        <dbReference type="EMBL" id="TPE44471.1"/>
    </source>
</evidence>
<proteinExistence type="predicted"/>
<sequence length="183" mass="20918">MYNLCSGYLFIVKKLLLLSASCWLLVLQACHQPTDKAYALMLKGLYKGTVRVLQPRELEAILAAGEEKPLLLDTRQPEEYRVSHLTGARFIDFEKFEVAQLQEVPKDTPIILYCAVGYRSERVGEQLQEAGYTNVRHLYGGIFEWVNQSKPIYDDQGATDRVHAYSKAWGVWLQKGNKVYGKE</sequence>